<proteinExistence type="inferred from homology"/>
<dbReference type="InterPro" id="IPR027417">
    <property type="entry name" value="P-loop_NTPase"/>
</dbReference>
<accession>A0A7R8ZN84</accession>
<dbReference type="InterPro" id="IPR057568">
    <property type="entry name" value="CortBP2_NAV1-like_AAA_lid"/>
</dbReference>
<dbReference type="EMBL" id="OB660783">
    <property type="protein sequence ID" value="CAD7226242.1"/>
    <property type="molecule type" value="Genomic_DNA"/>
</dbReference>
<feature type="coiled-coil region" evidence="3">
    <location>
        <begin position="504"/>
        <end position="573"/>
    </location>
</feature>
<sequence>MAQDKRQAQPRESSLEDETLVAPPLAEATAKSLPKGPAPSTPLSPGSSSSSSSSAGPASSTAPSSSSSAATSPSTAAAKPPSAPRAAMKINLTWLSVLPTGLLSQFEQEGKKCEKLLKSKEAVFEKEDDNCRASVWRWQAKPMLTPNAGLPPQPPSARSHPPGNAVPPPVVPASKDGSTKSPKTAAVTGIPRTPEHGENRKSKTKVSGSTQTDLRAYSMSPTVAAQLSASVRERLLAGSPAFGQQGSKTLGAIPSGGSGSVIPPGLSPDKAALYAPQPQGHLPRRWQHPHRPMTDGSLSDSNSADYGSLGGYFSPASLTGGSPSRYINPGSQLRKVGGSLTEGESLESLASSFALQIQTARANSLTQAKILNKDGSIYQSSSPAPANNNNTTGSPKLSRSSSARSSRADKTPPVPPVVPTTFKPHHASSPVHSPRNTSLPGESGRIGRYSFSTGDQCKPGYMISPITHLGRDEEVHGSAASIASSQQSSLYSTAVVSSDPLSEVERLRRELEVSQRKVTSLSQQLTNNAQVVSAFEQSLQNMTQRLQRLSDTSEKKDNEVMELRRTIDRIRQQQAMQGLGSFSVLDSPSAMRRHASQESVSSASSGSSNNSITTEGSSQLSHHSMNSGSGKAGSGFKAGKKKGWLRSSFTKAFNRSHSREQQQQPTGKDPSEKDQAGSGPMSPRPEHGASKHKGRSGGNNSTTLADHDKKFPKEAQQMIEALRAQLREKELALTDIRLDALSSAHHLDSLKETVANMQAEMQSLRRENERLERAHKEQQATAAALALRVKHEEEGATCYPLLLVRGGEDGTGGSEGAERSPLGNVWIAPATTWEGLDQMVISEFKEYLVSLDRDTSLGLSQDSILSYRVGEGSWRTPPSLGNQPPSSPPPLPPSAFLCNGAGTDISLKLRGAAQGSLDHLAAVTLVPKTILSRYVTLLTEHRRLILCGPKGTGKSYLAARLAAFMVMRRGVENVGGSVATVTLDQENAGELTNYLHNVVANQEGGSNLPSVVILENLHLVPSLSSAFSAAGVGPSSDPTCPVIIGTMSQGGSAASTTNLQLHHNFRWVLCANHMEPVKGFLARFLRRKLRELSSQRGPLSGHPMDALLINVLSWLPKLWSHVNSFLENRCSAEATIGPAPFLSCPPDVKGAQVWFTELWNYTLLPHITERVREGATVYGRSGSPARIDPRLEDPLVWIHRTYPWKEGNVPGAEAALAELSLSLEGTKNNGGNNDLNLFLPNTPSPSQNLLPSPSTTTTSSNPDDGFDLSSLQSDATESSADPLLTMLLRLQEAAREETANLTSANTRVPEPTRTA</sequence>
<comment type="similarity">
    <text evidence="1">Belongs to the Nav/unc-53 family.</text>
</comment>
<dbReference type="Pfam" id="PF23092">
    <property type="entry name" value="Ubiquitin_6"/>
    <property type="match status" value="1"/>
</dbReference>
<feature type="compositionally biased region" description="Low complexity" evidence="4">
    <location>
        <begin position="597"/>
        <end position="618"/>
    </location>
</feature>
<dbReference type="PANTHER" id="PTHR12784:SF28">
    <property type="entry name" value="PROTEIN SICKIE"/>
    <property type="match status" value="1"/>
</dbReference>
<dbReference type="InterPro" id="IPR039041">
    <property type="entry name" value="Nav/unc-53"/>
</dbReference>
<feature type="region of interest" description="Disordered" evidence="4">
    <location>
        <begin position="1232"/>
        <end position="1279"/>
    </location>
</feature>
<dbReference type="GO" id="GO:0022008">
    <property type="term" value="P:neurogenesis"/>
    <property type="evidence" value="ECO:0007669"/>
    <property type="project" value="InterPro"/>
</dbReference>
<feature type="compositionally biased region" description="Polar residues" evidence="4">
    <location>
        <begin position="205"/>
        <end position="217"/>
    </location>
</feature>
<feature type="region of interest" description="Disordered" evidence="4">
    <location>
        <begin position="144"/>
        <end position="217"/>
    </location>
</feature>
<dbReference type="SMART" id="SM00382">
    <property type="entry name" value="AAA"/>
    <property type="match status" value="1"/>
</dbReference>
<feature type="region of interest" description="Disordered" evidence="4">
    <location>
        <begin position="589"/>
        <end position="640"/>
    </location>
</feature>
<feature type="compositionally biased region" description="Low complexity" evidence="4">
    <location>
        <begin position="1232"/>
        <end position="1262"/>
    </location>
</feature>
<organism evidence="5">
    <name type="scientific">Cyprideis torosa</name>
    <dbReference type="NCBI Taxonomy" id="163714"/>
    <lineage>
        <taxon>Eukaryota</taxon>
        <taxon>Metazoa</taxon>
        <taxon>Ecdysozoa</taxon>
        <taxon>Arthropoda</taxon>
        <taxon>Crustacea</taxon>
        <taxon>Oligostraca</taxon>
        <taxon>Ostracoda</taxon>
        <taxon>Podocopa</taxon>
        <taxon>Podocopida</taxon>
        <taxon>Cytherocopina</taxon>
        <taxon>Cytheroidea</taxon>
        <taxon>Cytherideidae</taxon>
        <taxon>Cyprideis</taxon>
    </lineage>
</organism>
<feature type="compositionally biased region" description="Polar residues" evidence="4">
    <location>
        <begin position="652"/>
        <end position="666"/>
    </location>
</feature>
<dbReference type="OrthoDB" id="2161974at2759"/>
<evidence type="ECO:0000256" key="4">
    <source>
        <dbReference type="SAM" id="MobiDB-lite"/>
    </source>
</evidence>
<dbReference type="SUPFAM" id="SSF52540">
    <property type="entry name" value="P-loop containing nucleoside triphosphate hydrolases"/>
    <property type="match status" value="1"/>
</dbReference>
<feature type="compositionally biased region" description="Low complexity" evidence="4">
    <location>
        <begin position="43"/>
        <end position="80"/>
    </location>
</feature>
<gene>
    <name evidence="5" type="ORF">CTOB1V02_LOCUS4165</name>
</gene>
<evidence type="ECO:0000256" key="1">
    <source>
        <dbReference type="ARBA" id="ARBA00006255"/>
    </source>
</evidence>
<feature type="compositionally biased region" description="Low complexity" evidence="4">
    <location>
        <begin position="380"/>
        <end position="405"/>
    </location>
</feature>
<feature type="region of interest" description="Disordered" evidence="4">
    <location>
        <begin position="240"/>
        <end position="302"/>
    </location>
</feature>
<feature type="compositionally biased region" description="Polar residues" evidence="4">
    <location>
        <begin position="1269"/>
        <end position="1279"/>
    </location>
</feature>
<feature type="coiled-coil region" evidence="3">
    <location>
        <begin position="719"/>
        <end position="788"/>
    </location>
</feature>
<evidence type="ECO:0000256" key="2">
    <source>
        <dbReference type="ARBA" id="ARBA00023054"/>
    </source>
</evidence>
<evidence type="ECO:0000313" key="5">
    <source>
        <dbReference type="EMBL" id="CAD7226242.1"/>
    </source>
</evidence>
<dbReference type="InterPro" id="IPR003593">
    <property type="entry name" value="AAA+_ATPase"/>
</dbReference>
<feature type="region of interest" description="Disordered" evidence="4">
    <location>
        <begin position="1"/>
        <end position="84"/>
    </location>
</feature>
<name>A0A7R8ZN84_9CRUS</name>
<dbReference type="Pfam" id="PF25408">
    <property type="entry name" value="AAA_lid_NAV1"/>
    <property type="match status" value="1"/>
</dbReference>
<protein>
    <submittedName>
        <fullName evidence="5">Uncharacterized protein</fullName>
    </submittedName>
</protein>
<dbReference type="PANTHER" id="PTHR12784">
    <property type="entry name" value="STEERIN"/>
    <property type="match status" value="1"/>
</dbReference>
<reference evidence="5" key="1">
    <citation type="submission" date="2020-11" db="EMBL/GenBank/DDBJ databases">
        <authorList>
            <person name="Tran Van P."/>
        </authorList>
    </citation>
    <scope>NUCLEOTIDE SEQUENCE</scope>
</reference>
<feature type="region of interest" description="Disordered" evidence="4">
    <location>
        <begin position="652"/>
        <end position="708"/>
    </location>
</feature>
<feature type="compositionally biased region" description="Basic residues" evidence="4">
    <location>
        <begin position="282"/>
        <end position="291"/>
    </location>
</feature>
<evidence type="ECO:0000256" key="3">
    <source>
        <dbReference type="SAM" id="Coils"/>
    </source>
</evidence>
<keyword evidence="2 3" id="KW-0175">Coiled coil</keyword>
<feature type="region of interest" description="Disordered" evidence="4">
    <location>
        <begin position="379"/>
        <end position="446"/>
    </location>
</feature>
<dbReference type="InterPro" id="IPR057126">
    <property type="entry name" value="NAV1-like_ubiquitin-like"/>
</dbReference>
<feature type="compositionally biased region" description="Polar residues" evidence="4">
    <location>
        <begin position="430"/>
        <end position="440"/>
    </location>
</feature>